<proteinExistence type="predicted"/>
<sequence>MIVCQCTSRGITSQLCVRLKELRTQGRQDMARHSSGRTSTQTRTLARLSAESGVPTFREVSFWRKWQAQDLATPGAFSQNPSKEWEFYHYRTSPTIAECEARLQRQGRRVTVITQNIDELHYRARSTNVLEIHGSLFKTSCMNCGNVAVSHKSPICAALEGKGAAESNTSDAQIPPHHLPRWCKQGGCSGPLRPDVELDRCDLCLVVRVSVCLSVCLPPGRAAAPVSTVLPAAMES</sequence>
<evidence type="ECO:0000256" key="1">
    <source>
        <dbReference type="ARBA" id="ARBA00022679"/>
    </source>
</evidence>
<evidence type="ECO:0000256" key="2">
    <source>
        <dbReference type="ARBA" id="ARBA00023027"/>
    </source>
</evidence>
<dbReference type="InterPro" id="IPR026591">
    <property type="entry name" value="Sirtuin_cat_small_dom_sf"/>
</dbReference>
<reference evidence="5" key="3">
    <citation type="submission" date="2025-09" db="UniProtKB">
        <authorList>
            <consortium name="Ensembl"/>
        </authorList>
    </citation>
    <scope>IDENTIFICATION</scope>
</reference>
<dbReference type="InterPro" id="IPR029035">
    <property type="entry name" value="DHS-like_NAD/FAD-binding_dom"/>
</dbReference>
<dbReference type="Proteomes" id="UP000694395">
    <property type="component" value="Chromosome 5"/>
</dbReference>
<dbReference type="AlphaFoldDB" id="A0A8C7T3M6"/>
<dbReference type="PANTHER" id="PTHR11085">
    <property type="entry name" value="NAD-DEPENDENT PROTEIN DEACYLASE SIRTUIN-5, MITOCHONDRIAL-RELATED"/>
    <property type="match status" value="1"/>
</dbReference>
<dbReference type="InterPro" id="IPR050134">
    <property type="entry name" value="NAD-dep_sirtuin_deacylases"/>
</dbReference>
<keyword evidence="1" id="KW-0808">Transferase</keyword>
<dbReference type="GO" id="GO:0017136">
    <property type="term" value="F:histone deacetylase activity, NAD-dependent"/>
    <property type="evidence" value="ECO:0007669"/>
    <property type="project" value="TreeGrafter"/>
</dbReference>
<dbReference type="PANTHER" id="PTHR11085:SF10">
    <property type="entry name" value="NAD-DEPENDENT PROTEIN DEACYLASE SIRTUIN-5, MITOCHONDRIAL-RELATED"/>
    <property type="match status" value="1"/>
</dbReference>
<dbReference type="Ensembl" id="ENSOMYT00000082762.2">
    <property type="protein sequence ID" value="ENSOMYP00000076042.2"/>
    <property type="gene ID" value="ENSOMYG00000035167.2"/>
</dbReference>
<reference evidence="5" key="1">
    <citation type="submission" date="2020-07" db="EMBL/GenBank/DDBJ databases">
        <title>A long reads based de novo assembly of the rainbow trout Arlee double haploid line genome.</title>
        <authorList>
            <person name="Gao G."/>
            <person name="Palti Y."/>
        </authorList>
    </citation>
    <scope>NUCLEOTIDE SEQUENCE [LARGE SCALE GENOMIC DNA]</scope>
</reference>
<dbReference type="InterPro" id="IPR026590">
    <property type="entry name" value="Ssirtuin_cat_dom"/>
</dbReference>
<dbReference type="Pfam" id="PF02146">
    <property type="entry name" value="SIR2"/>
    <property type="match status" value="1"/>
</dbReference>
<evidence type="ECO:0000259" key="4">
    <source>
        <dbReference type="PROSITE" id="PS50305"/>
    </source>
</evidence>
<dbReference type="GO" id="GO:0070403">
    <property type="term" value="F:NAD+ binding"/>
    <property type="evidence" value="ECO:0007669"/>
    <property type="project" value="InterPro"/>
</dbReference>
<dbReference type="GO" id="GO:0005634">
    <property type="term" value="C:nucleus"/>
    <property type="evidence" value="ECO:0007669"/>
    <property type="project" value="TreeGrafter"/>
</dbReference>
<evidence type="ECO:0000256" key="3">
    <source>
        <dbReference type="PROSITE-ProRule" id="PRU00236"/>
    </source>
</evidence>
<organism evidence="5 6">
    <name type="scientific">Oncorhynchus mykiss</name>
    <name type="common">Rainbow trout</name>
    <name type="synonym">Salmo gairdneri</name>
    <dbReference type="NCBI Taxonomy" id="8022"/>
    <lineage>
        <taxon>Eukaryota</taxon>
        <taxon>Metazoa</taxon>
        <taxon>Chordata</taxon>
        <taxon>Craniata</taxon>
        <taxon>Vertebrata</taxon>
        <taxon>Euteleostomi</taxon>
        <taxon>Actinopterygii</taxon>
        <taxon>Neopterygii</taxon>
        <taxon>Teleostei</taxon>
        <taxon>Protacanthopterygii</taxon>
        <taxon>Salmoniformes</taxon>
        <taxon>Salmonidae</taxon>
        <taxon>Salmoninae</taxon>
        <taxon>Oncorhynchus</taxon>
    </lineage>
</organism>
<dbReference type="PROSITE" id="PS50305">
    <property type="entry name" value="SIRTUIN"/>
    <property type="match status" value="1"/>
</dbReference>
<comment type="caution">
    <text evidence="3">Lacks conserved residue(s) required for the propagation of feature annotation.</text>
</comment>
<protein>
    <submittedName>
        <fullName evidence="5">Sirtuin 5</fullName>
    </submittedName>
</protein>
<keyword evidence="6" id="KW-1185">Reference proteome</keyword>
<dbReference type="InterPro" id="IPR003000">
    <property type="entry name" value="Sirtuin"/>
</dbReference>
<dbReference type="GeneTree" id="ENSGT00940000156080"/>
<name>A0A8C7T3M6_ONCMY</name>
<keyword evidence="2" id="KW-0520">NAD</keyword>
<accession>A0A8C7T3M6</accession>
<dbReference type="Gene3D" id="3.30.1600.10">
    <property type="entry name" value="SIR2/SIRT2 'Small Domain"/>
    <property type="match status" value="2"/>
</dbReference>
<feature type="domain" description="Deacetylase sirtuin-type" evidence="4">
    <location>
        <begin position="20"/>
        <end position="236"/>
    </location>
</feature>
<evidence type="ECO:0000313" key="6">
    <source>
        <dbReference type="Proteomes" id="UP000694395"/>
    </source>
</evidence>
<dbReference type="SUPFAM" id="SSF52467">
    <property type="entry name" value="DHS-like NAD/FAD-binding domain"/>
    <property type="match status" value="1"/>
</dbReference>
<evidence type="ECO:0000313" key="5">
    <source>
        <dbReference type="Ensembl" id="ENSOMYP00000076042.2"/>
    </source>
</evidence>
<reference evidence="5" key="2">
    <citation type="submission" date="2025-08" db="UniProtKB">
        <authorList>
            <consortium name="Ensembl"/>
        </authorList>
    </citation>
    <scope>IDENTIFICATION</scope>
</reference>